<protein>
    <submittedName>
        <fullName evidence="2">Protein kinase domain-containing protein</fullName>
    </submittedName>
</protein>
<reference evidence="2" key="1">
    <citation type="submission" date="2022-11" db="UniProtKB">
        <authorList>
            <consortium name="WormBaseParasite"/>
        </authorList>
    </citation>
    <scope>IDENTIFICATION</scope>
</reference>
<accession>A0AC34GN71</accession>
<dbReference type="Proteomes" id="UP000887579">
    <property type="component" value="Unplaced"/>
</dbReference>
<sequence length="142" mass="16425">MKILGNFGYVRSGTFTFNSGTAKIAIKKLKNKSDKKGMLKEIHMLSTCKHENIVTFLGFIEQEESADLCIITELMAGGDLRTYLRNPDMPLTVDKVFLYIFQVVEGMTYLCRKHILHRDLAARNCLLDKKYELILVYQKKWI</sequence>
<evidence type="ECO:0000313" key="1">
    <source>
        <dbReference type="Proteomes" id="UP000887579"/>
    </source>
</evidence>
<organism evidence="1 2">
    <name type="scientific">Panagrolaimus sp. ES5</name>
    <dbReference type="NCBI Taxonomy" id="591445"/>
    <lineage>
        <taxon>Eukaryota</taxon>
        <taxon>Metazoa</taxon>
        <taxon>Ecdysozoa</taxon>
        <taxon>Nematoda</taxon>
        <taxon>Chromadorea</taxon>
        <taxon>Rhabditida</taxon>
        <taxon>Tylenchina</taxon>
        <taxon>Panagrolaimomorpha</taxon>
        <taxon>Panagrolaimoidea</taxon>
        <taxon>Panagrolaimidae</taxon>
        <taxon>Panagrolaimus</taxon>
    </lineage>
</organism>
<name>A0AC34GN71_9BILA</name>
<dbReference type="WBParaSite" id="ES5_v2.g344.t1">
    <property type="protein sequence ID" value="ES5_v2.g344.t1"/>
    <property type="gene ID" value="ES5_v2.g344"/>
</dbReference>
<evidence type="ECO:0000313" key="2">
    <source>
        <dbReference type="WBParaSite" id="ES5_v2.g344.t1"/>
    </source>
</evidence>
<proteinExistence type="predicted"/>